<keyword evidence="3" id="KW-0133">Cell shape</keyword>
<evidence type="ECO:0000256" key="3">
    <source>
        <dbReference type="ARBA" id="ARBA00022960"/>
    </source>
</evidence>
<dbReference type="AlphaFoldDB" id="A0A1G2DYD2"/>
<keyword evidence="4" id="KW-0573">Peptidoglycan synthesis</keyword>
<dbReference type="GO" id="GO:0071555">
    <property type="term" value="P:cell wall organization"/>
    <property type="evidence" value="ECO:0007669"/>
    <property type="project" value="UniProtKB-KW"/>
</dbReference>
<accession>A0A1G2DYD2</accession>
<evidence type="ECO:0000256" key="5">
    <source>
        <dbReference type="ARBA" id="ARBA00023315"/>
    </source>
</evidence>
<evidence type="ECO:0000256" key="2">
    <source>
        <dbReference type="ARBA" id="ARBA00022679"/>
    </source>
</evidence>
<dbReference type="STRING" id="1801663.A2175_01020"/>
<sequence length="328" mass="38553">MELKKIEKKDDWNAFVMENGGQFLQSFEWGNLYSPDRILRLRVEKGGNKILQALITKEKSVTFGNFYIPYGPIFNKEASLEEKKESFNFLLKKIKEMAAQEKIVFLRIESYDALPEIKNLQYVISSRRIQPKETMILDIDRPENEIIMGFQKNNRYNIRLAEKKGVEIKMSDDYSEVFYKLIGKTKERQGFISHIEEHYKKLFNIADDYFKVKLFLAEYEKKIILAKITISFGCRMTSLHTGSDYKFRATKAPNLAHWKALLFGRKVGCKIYDFWGLDEKKYPGVTGFKKSFGGQRITYPEGIDIIFKNNSYKAYILLRKLKYIFKNG</sequence>
<dbReference type="InterPro" id="IPR003447">
    <property type="entry name" value="FEMABX"/>
</dbReference>
<evidence type="ECO:0000256" key="6">
    <source>
        <dbReference type="ARBA" id="ARBA00023316"/>
    </source>
</evidence>
<dbReference type="PANTHER" id="PTHR36174">
    <property type="entry name" value="LIPID II:GLYCINE GLYCYLTRANSFERASE"/>
    <property type="match status" value="1"/>
</dbReference>
<dbReference type="GO" id="GO:0009252">
    <property type="term" value="P:peptidoglycan biosynthetic process"/>
    <property type="evidence" value="ECO:0007669"/>
    <property type="project" value="UniProtKB-KW"/>
</dbReference>
<dbReference type="Pfam" id="PF02388">
    <property type="entry name" value="FemAB"/>
    <property type="match status" value="1"/>
</dbReference>
<dbReference type="PROSITE" id="PS51191">
    <property type="entry name" value="FEMABX"/>
    <property type="match status" value="1"/>
</dbReference>
<name>A0A1G2DYD2_9BACT</name>
<keyword evidence="6" id="KW-0961">Cell wall biogenesis/degradation</keyword>
<gene>
    <name evidence="7" type="ORF">A2175_01020</name>
</gene>
<dbReference type="InterPro" id="IPR016181">
    <property type="entry name" value="Acyl_CoA_acyltransferase"/>
</dbReference>
<dbReference type="GO" id="GO:0008360">
    <property type="term" value="P:regulation of cell shape"/>
    <property type="evidence" value="ECO:0007669"/>
    <property type="project" value="UniProtKB-KW"/>
</dbReference>
<dbReference type="PANTHER" id="PTHR36174:SF1">
    <property type="entry name" value="LIPID II:GLYCINE GLYCYLTRANSFERASE"/>
    <property type="match status" value="1"/>
</dbReference>
<reference evidence="7 8" key="1">
    <citation type="journal article" date="2016" name="Nat. Commun.">
        <title>Thousands of microbial genomes shed light on interconnected biogeochemical processes in an aquifer system.</title>
        <authorList>
            <person name="Anantharaman K."/>
            <person name="Brown C.T."/>
            <person name="Hug L.A."/>
            <person name="Sharon I."/>
            <person name="Castelle C.J."/>
            <person name="Probst A.J."/>
            <person name="Thomas B.C."/>
            <person name="Singh A."/>
            <person name="Wilkins M.J."/>
            <person name="Karaoz U."/>
            <person name="Brodie E.L."/>
            <person name="Williams K.H."/>
            <person name="Hubbard S.S."/>
            <person name="Banfield J.F."/>
        </authorList>
    </citation>
    <scope>NUCLEOTIDE SEQUENCE [LARGE SCALE GENOMIC DNA]</scope>
</reference>
<evidence type="ECO:0000256" key="4">
    <source>
        <dbReference type="ARBA" id="ARBA00022984"/>
    </source>
</evidence>
<keyword evidence="2" id="KW-0808">Transferase</keyword>
<evidence type="ECO:0000313" key="7">
    <source>
        <dbReference type="EMBL" id="OGZ18557.1"/>
    </source>
</evidence>
<evidence type="ECO:0000256" key="1">
    <source>
        <dbReference type="ARBA" id="ARBA00009943"/>
    </source>
</evidence>
<dbReference type="Proteomes" id="UP000176755">
    <property type="component" value="Unassembled WGS sequence"/>
</dbReference>
<evidence type="ECO:0000313" key="8">
    <source>
        <dbReference type="Proteomes" id="UP000176755"/>
    </source>
</evidence>
<dbReference type="EMBL" id="MHLY01000012">
    <property type="protein sequence ID" value="OGZ18557.1"/>
    <property type="molecule type" value="Genomic_DNA"/>
</dbReference>
<dbReference type="InterPro" id="IPR050644">
    <property type="entry name" value="PG_Glycine_Bridge_Synth"/>
</dbReference>
<dbReference type="GO" id="GO:0016755">
    <property type="term" value="F:aminoacyltransferase activity"/>
    <property type="evidence" value="ECO:0007669"/>
    <property type="project" value="InterPro"/>
</dbReference>
<comment type="caution">
    <text evidence="7">The sequence shown here is derived from an EMBL/GenBank/DDBJ whole genome shotgun (WGS) entry which is preliminary data.</text>
</comment>
<proteinExistence type="inferred from homology"/>
<evidence type="ECO:0008006" key="9">
    <source>
        <dbReference type="Google" id="ProtNLM"/>
    </source>
</evidence>
<keyword evidence="5" id="KW-0012">Acyltransferase</keyword>
<comment type="similarity">
    <text evidence="1">Belongs to the FemABX family.</text>
</comment>
<dbReference type="Gene3D" id="3.40.630.30">
    <property type="match status" value="2"/>
</dbReference>
<organism evidence="7 8">
    <name type="scientific">Candidatus Nealsonbacteria bacterium RBG_13_42_11</name>
    <dbReference type="NCBI Taxonomy" id="1801663"/>
    <lineage>
        <taxon>Bacteria</taxon>
        <taxon>Candidatus Nealsoniibacteriota</taxon>
    </lineage>
</organism>
<dbReference type="SUPFAM" id="SSF55729">
    <property type="entry name" value="Acyl-CoA N-acyltransferases (Nat)"/>
    <property type="match status" value="2"/>
</dbReference>
<protein>
    <recommendedName>
        <fullName evidence="9">BioF2-like acetyltransferase domain-containing protein</fullName>
    </recommendedName>
</protein>